<dbReference type="Gene3D" id="3.40.50.410">
    <property type="entry name" value="von Willebrand factor, type A domain"/>
    <property type="match status" value="1"/>
</dbReference>
<feature type="transmembrane region" description="Helical" evidence="1">
    <location>
        <begin position="608"/>
        <end position="630"/>
    </location>
</feature>
<dbReference type="Pfam" id="PF07584">
    <property type="entry name" value="BatA"/>
    <property type="match status" value="1"/>
</dbReference>
<reference evidence="3 4" key="1">
    <citation type="submission" date="2019-04" db="EMBL/GenBank/DDBJ databases">
        <title>Lacinutrix sp. nov., isolated from marine water.</title>
        <authorList>
            <person name="Kim W."/>
        </authorList>
    </citation>
    <scope>NUCLEOTIDE SEQUENCE [LARGE SCALE GENOMIC DNA]</scope>
    <source>
        <strain evidence="3 4">CAU 1491</strain>
    </source>
</reference>
<feature type="domain" description="Aerotolerance regulator N-terminal" evidence="2">
    <location>
        <begin position="1"/>
        <end position="76"/>
    </location>
</feature>
<dbReference type="SUPFAM" id="SSF52317">
    <property type="entry name" value="Class I glutamine amidotransferase-like"/>
    <property type="match status" value="1"/>
</dbReference>
<organism evidence="3 4">
    <name type="scientific">Pontimicrobium aquaticum</name>
    <dbReference type="NCBI Taxonomy" id="2565367"/>
    <lineage>
        <taxon>Bacteria</taxon>
        <taxon>Pseudomonadati</taxon>
        <taxon>Bacteroidota</taxon>
        <taxon>Flavobacteriia</taxon>
        <taxon>Flavobacteriales</taxon>
        <taxon>Flavobacteriaceae</taxon>
        <taxon>Pontimicrobium</taxon>
    </lineage>
</organism>
<evidence type="ECO:0000256" key="1">
    <source>
        <dbReference type="SAM" id="Phobius"/>
    </source>
</evidence>
<gene>
    <name evidence="3" type="ORF">E5167_11535</name>
</gene>
<keyword evidence="1" id="KW-0472">Membrane</keyword>
<dbReference type="PANTHER" id="PTHR37464">
    <property type="entry name" value="BLL2463 PROTEIN"/>
    <property type="match status" value="1"/>
</dbReference>
<dbReference type="PANTHER" id="PTHR37464:SF1">
    <property type="entry name" value="BLL2463 PROTEIN"/>
    <property type="match status" value="1"/>
</dbReference>
<dbReference type="NCBIfam" id="TIGR02226">
    <property type="entry name" value="two_anch"/>
    <property type="match status" value="1"/>
</dbReference>
<keyword evidence="1" id="KW-0812">Transmembrane</keyword>
<feature type="transmembrane region" description="Helical" evidence="1">
    <location>
        <begin position="6"/>
        <end position="24"/>
    </location>
</feature>
<dbReference type="InterPro" id="IPR029062">
    <property type="entry name" value="Class_I_gatase-like"/>
</dbReference>
<evidence type="ECO:0000313" key="3">
    <source>
        <dbReference type="EMBL" id="TJY33949.1"/>
    </source>
</evidence>
<protein>
    <recommendedName>
        <fullName evidence="2">Aerotolerance regulator N-terminal domain-containing protein</fullName>
    </recommendedName>
</protein>
<sequence>MQFKHPEILYFLFLLLIPIIIHLFQLRRFEKVPFTNVQFLKNVIIQTRKSSQLKKWLTLITRLLLFVAIIFAFAQPYFSNLKDLNSKTETVVYLDNSFSMQAKGDKGELFKRSVQEVLNALDDTDEITLFTNDHTFINATRKTLSNELLQLDYSANQLSYESVLLKGDKLFSQDEASNKNLVLISDFQIDNNAIFENNKTSYALNLVQLKTVTNKNVSLDSIYISKETPTNYELIATVSGNGDYKNISVALYSDELLLAKSAINDVKQAQFTLPANTIINGKVTIEDNGLLFDNTLYFNINEREKINVLTVNTSEDNYLKRIFTDTEFNYTEVKLDQLNYNEIDEQNLIVLNELDNIPVSLINSLNSFTNNGGNILIIPSNNITLNSYNQIFNYKSNVVNLEKRVTTINYSHPILNQVFDKQVNNFQYPKVNSYYELNTGASVLQFEDGKPFLSQNGSVFAFASALNSGNSNFINSPLVVPVIYNIGKQSLKLPKLFYSIGNENTFDVNVSLQQDAILRLASNNEEIIPQQRSYSNKVSITTSDLPTKAGIYNINNNDETLKKVSFNYNRKESNLQYIDLSNLNNVVVSNSVESILTSIKNDSNINELWKWFTIFALVLLIIEMLILKYFK</sequence>
<dbReference type="InterPro" id="IPR011933">
    <property type="entry name" value="Double_TM_dom"/>
</dbReference>
<evidence type="ECO:0000259" key="2">
    <source>
        <dbReference type="Pfam" id="PF07584"/>
    </source>
</evidence>
<dbReference type="RefSeq" id="WP_136844243.1">
    <property type="nucleotide sequence ID" value="NZ_SUPL01000006.1"/>
</dbReference>
<comment type="caution">
    <text evidence="3">The sequence shown here is derived from an EMBL/GenBank/DDBJ whole genome shotgun (WGS) entry which is preliminary data.</text>
</comment>
<dbReference type="InterPro" id="IPR024163">
    <property type="entry name" value="Aerotolerance_reg_N"/>
</dbReference>
<dbReference type="AlphaFoldDB" id="A0A4V5LQ89"/>
<dbReference type="OrthoDB" id="9810200at2"/>
<dbReference type="EMBL" id="SUPL01000006">
    <property type="protein sequence ID" value="TJY33949.1"/>
    <property type="molecule type" value="Genomic_DNA"/>
</dbReference>
<dbReference type="InterPro" id="IPR036465">
    <property type="entry name" value="vWFA_dom_sf"/>
</dbReference>
<keyword evidence="4" id="KW-1185">Reference proteome</keyword>
<feature type="transmembrane region" description="Helical" evidence="1">
    <location>
        <begin position="56"/>
        <end position="78"/>
    </location>
</feature>
<proteinExistence type="predicted"/>
<evidence type="ECO:0000313" key="4">
    <source>
        <dbReference type="Proteomes" id="UP000307657"/>
    </source>
</evidence>
<dbReference type="Proteomes" id="UP000307657">
    <property type="component" value="Unassembled WGS sequence"/>
</dbReference>
<keyword evidence="1" id="KW-1133">Transmembrane helix</keyword>
<accession>A0A4V5LQ89</accession>
<name>A0A4V5LQ89_9FLAO</name>